<evidence type="ECO:0000256" key="6">
    <source>
        <dbReference type="ARBA" id="ARBA00023163"/>
    </source>
</evidence>
<evidence type="ECO:0000256" key="7">
    <source>
        <dbReference type="ARBA" id="ARBA00023242"/>
    </source>
</evidence>
<evidence type="ECO:0000256" key="8">
    <source>
        <dbReference type="ARBA" id="ARBA00025687"/>
    </source>
</evidence>
<dbReference type="Proteomes" id="UP000481861">
    <property type="component" value="Unassembled WGS sequence"/>
</dbReference>
<comment type="subcellular location">
    <subcellularLocation>
        <location evidence="1 9">Nucleus</location>
    </subcellularLocation>
</comment>
<feature type="compositionally biased region" description="Pro residues" evidence="11">
    <location>
        <begin position="54"/>
        <end position="64"/>
    </location>
</feature>
<feature type="region of interest" description="Disordered" evidence="11">
    <location>
        <begin position="1"/>
        <end position="32"/>
    </location>
</feature>
<keyword evidence="13" id="KW-1185">Reference proteome</keyword>
<name>A0A7C8IBA3_9PLEO</name>
<comment type="function">
    <text evidence="8 9">Component of the Mediator complex, a coactivator involved in the regulated transcription of nearly all RNA polymerase II-dependent genes. Mediator functions as a bridge to convey information from gene-specific regulatory proteins to the basal RNA polymerase II transcription machinery. Mediator is recruited to promoters by direct interactions with regulatory proteins and serves as a scaffold for the assembly of a functional preinitiation complex with RNA polymerase II and the general transcription factors.</text>
</comment>
<comment type="caution">
    <text evidence="12">The sequence shown here is derived from an EMBL/GenBank/DDBJ whole genome shotgun (WGS) entry which is preliminary data.</text>
</comment>
<evidence type="ECO:0000313" key="12">
    <source>
        <dbReference type="EMBL" id="KAF2868867.1"/>
    </source>
</evidence>
<evidence type="ECO:0000256" key="2">
    <source>
        <dbReference type="ARBA" id="ARBA00008089"/>
    </source>
</evidence>
<dbReference type="InterPro" id="IPR037212">
    <property type="entry name" value="Med7/Med21-like"/>
</dbReference>
<feature type="region of interest" description="Disordered" evidence="11">
    <location>
        <begin position="45"/>
        <end position="73"/>
    </location>
</feature>
<keyword evidence="4 9" id="KW-0805">Transcription regulation</keyword>
<keyword evidence="7 9" id="KW-0539">Nucleus</keyword>
<reference evidence="12 13" key="1">
    <citation type="submission" date="2020-01" db="EMBL/GenBank/DDBJ databases">
        <authorList>
            <consortium name="DOE Joint Genome Institute"/>
            <person name="Haridas S."/>
            <person name="Albert R."/>
            <person name="Binder M."/>
            <person name="Bloem J."/>
            <person name="Labutti K."/>
            <person name="Salamov A."/>
            <person name="Andreopoulos B."/>
            <person name="Baker S.E."/>
            <person name="Barry K."/>
            <person name="Bills G."/>
            <person name="Bluhm B.H."/>
            <person name="Cannon C."/>
            <person name="Castanera R."/>
            <person name="Culley D.E."/>
            <person name="Daum C."/>
            <person name="Ezra D."/>
            <person name="Gonzalez J.B."/>
            <person name="Henrissat B."/>
            <person name="Kuo A."/>
            <person name="Liang C."/>
            <person name="Lipzen A."/>
            <person name="Lutzoni F."/>
            <person name="Magnuson J."/>
            <person name="Mondo S."/>
            <person name="Nolan M."/>
            <person name="Ohm R."/>
            <person name="Pangilinan J."/>
            <person name="Park H.-J.H."/>
            <person name="Ramirez L."/>
            <person name="Alfaro M."/>
            <person name="Sun H."/>
            <person name="Tritt A."/>
            <person name="Yoshinaga Y."/>
            <person name="Zwiers L.-H.L."/>
            <person name="Turgeon B.G."/>
            <person name="Goodwin S.B."/>
            <person name="Spatafora J.W."/>
            <person name="Crous P.W."/>
            <person name="Grigoriev I.V."/>
        </authorList>
    </citation>
    <scope>NUCLEOTIDE SEQUENCE [LARGE SCALE GENOMIC DNA]</scope>
    <source>
        <strain evidence="12 13">CBS 611.86</strain>
    </source>
</reference>
<evidence type="ECO:0000256" key="3">
    <source>
        <dbReference type="ARBA" id="ARBA00011837"/>
    </source>
</evidence>
<keyword evidence="5 9" id="KW-0010">Activator</keyword>
<protein>
    <recommendedName>
        <fullName evidence="9">Mediator of RNA polymerase II transcription subunit 9</fullName>
    </recommendedName>
    <alternativeName>
        <fullName evidence="9">Mediator complex subunit 9</fullName>
    </alternativeName>
</protein>
<accession>A0A7C8IBA3</accession>
<feature type="region of interest" description="Disordered" evidence="11">
    <location>
        <begin position="125"/>
        <end position="145"/>
    </location>
</feature>
<evidence type="ECO:0000313" key="13">
    <source>
        <dbReference type="Proteomes" id="UP000481861"/>
    </source>
</evidence>
<evidence type="ECO:0000256" key="9">
    <source>
        <dbReference type="RuleBase" id="RU364145"/>
    </source>
</evidence>
<dbReference type="EMBL" id="JAADJZ010000017">
    <property type="protein sequence ID" value="KAF2868867.1"/>
    <property type="molecule type" value="Genomic_DNA"/>
</dbReference>
<dbReference type="InterPro" id="IPR011425">
    <property type="entry name" value="Med9"/>
</dbReference>
<proteinExistence type="inferred from homology"/>
<evidence type="ECO:0000256" key="5">
    <source>
        <dbReference type="ARBA" id="ARBA00023159"/>
    </source>
</evidence>
<keyword evidence="10" id="KW-0175">Coiled coil</keyword>
<comment type="subunit">
    <text evidence="3 9">Component of the Mediator complex.</text>
</comment>
<comment type="similarity">
    <text evidence="2 9">Belongs to the Mediator complex subunit 9 family.</text>
</comment>
<dbReference type="Pfam" id="PF07544">
    <property type="entry name" value="Med9"/>
    <property type="match status" value="1"/>
</dbReference>
<organism evidence="12 13">
    <name type="scientific">Massariosphaeria phaeospora</name>
    <dbReference type="NCBI Taxonomy" id="100035"/>
    <lineage>
        <taxon>Eukaryota</taxon>
        <taxon>Fungi</taxon>
        <taxon>Dikarya</taxon>
        <taxon>Ascomycota</taxon>
        <taxon>Pezizomycotina</taxon>
        <taxon>Dothideomycetes</taxon>
        <taxon>Pleosporomycetidae</taxon>
        <taxon>Pleosporales</taxon>
        <taxon>Pleosporales incertae sedis</taxon>
        <taxon>Massariosphaeria</taxon>
    </lineage>
</organism>
<dbReference type="SUPFAM" id="SSF140718">
    <property type="entry name" value="Mediator hinge subcomplex-like"/>
    <property type="match status" value="1"/>
</dbReference>
<evidence type="ECO:0000256" key="10">
    <source>
        <dbReference type="SAM" id="Coils"/>
    </source>
</evidence>
<dbReference type="GO" id="GO:0006357">
    <property type="term" value="P:regulation of transcription by RNA polymerase II"/>
    <property type="evidence" value="ECO:0007669"/>
    <property type="project" value="InterPro"/>
</dbReference>
<gene>
    <name evidence="9" type="primary">MED9</name>
    <name evidence="12" type="ORF">BDV95DRAFT_105257</name>
</gene>
<feature type="coiled-coil region" evidence="10">
    <location>
        <begin position="98"/>
        <end position="125"/>
    </location>
</feature>
<dbReference type="GO" id="GO:0016592">
    <property type="term" value="C:mediator complex"/>
    <property type="evidence" value="ECO:0007669"/>
    <property type="project" value="InterPro"/>
</dbReference>
<dbReference type="OrthoDB" id="5414694at2759"/>
<evidence type="ECO:0000256" key="1">
    <source>
        <dbReference type="ARBA" id="ARBA00004123"/>
    </source>
</evidence>
<dbReference type="AlphaFoldDB" id="A0A7C8IBA3"/>
<keyword evidence="6 9" id="KW-0804">Transcription</keyword>
<sequence>MSAAATPHTSILPAGDAAPAPPGMPTAAPAPATFDILPDLHKLLSRLISTSPQHPAPTPAPTPGQPVGDGPLEMQHLATAATDVKLKIQKARRAVMALPDIGRTLEDQQEEIEDLQARIARLKASLRELGQPPGESEDGDQSMTG</sequence>
<feature type="compositionally biased region" description="Acidic residues" evidence="11">
    <location>
        <begin position="135"/>
        <end position="145"/>
    </location>
</feature>
<evidence type="ECO:0000256" key="4">
    <source>
        <dbReference type="ARBA" id="ARBA00023015"/>
    </source>
</evidence>
<evidence type="ECO:0000256" key="11">
    <source>
        <dbReference type="SAM" id="MobiDB-lite"/>
    </source>
</evidence>
<dbReference type="GO" id="GO:0003712">
    <property type="term" value="F:transcription coregulator activity"/>
    <property type="evidence" value="ECO:0007669"/>
    <property type="project" value="InterPro"/>
</dbReference>